<keyword evidence="2" id="KW-1185">Reference proteome</keyword>
<dbReference type="OrthoDB" id="4486944at2759"/>
<dbReference type="AlphaFoldDB" id="A0A5N7BAT5"/>
<sequence>MVTWTEYQGEIKIQFGFDVNMGYFIIIYDMRLAAHSSDGTEFDDVCYAVSEDGTGANFSAYTKTSTQGHHVGVDTMRKLWRAYSVYEKGKRGLKVAGVRGLEDLHGIEDRM</sequence>
<dbReference type="Proteomes" id="UP000326198">
    <property type="component" value="Unassembled WGS sequence"/>
</dbReference>
<evidence type="ECO:0000313" key="2">
    <source>
        <dbReference type="Proteomes" id="UP000326198"/>
    </source>
</evidence>
<proteinExistence type="predicted"/>
<dbReference type="EMBL" id="ML736202">
    <property type="protein sequence ID" value="KAE8378861.1"/>
    <property type="molecule type" value="Genomic_DNA"/>
</dbReference>
<protein>
    <submittedName>
        <fullName evidence="1">Uncharacterized protein</fullName>
    </submittedName>
</protein>
<evidence type="ECO:0000313" key="1">
    <source>
        <dbReference type="EMBL" id="KAE8378861.1"/>
    </source>
</evidence>
<accession>A0A5N7BAT5</accession>
<organism evidence="1 2">
    <name type="scientific">Aspergillus bertholletiae</name>
    <dbReference type="NCBI Taxonomy" id="1226010"/>
    <lineage>
        <taxon>Eukaryota</taxon>
        <taxon>Fungi</taxon>
        <taxon>Dikarya</taxon>
        <taxon>Ascomycota</taxon>
        <taxon>Pezizomycotina</taxon>
        <taxon>Eurotiomycetes</taxon>
        <taxon>Eurotiomycetidae</taxon>
        <taxon>Eurotiales</taxon>
        <taxon>Aspergillaceae</taxon>
        <taxon>Aspergillus</taxon>
        <taxon>Aspergillus subgen. Circumdati</taxon>
    </lineage>
</organism>
<gene>
    <name evidence="1" type="ORF">BDV26DRAFT_291840</name>
</gene>
<reference evidence="1 2" key="1">
    <citation type="submission" date="2019-04" db="EMBL/GenBank/DDBJ databases">
        <title>Friends and foes A comparative genomics studyof 23 Aspergillus species from section Flavi.</title>
        <authorList>
            <consortium name="DOE Joint Genome Institute"/>
            <person name="Kjaerbolling I."/>
            <person name="Vesth T."/>
            <person name="Frisvad J.C."/>
            <person name="Nybo J.L."/>
            <person name="Theobald S."/>
            <person name="Kildgaard S."/>
            <person name="Isbrandt T."/>
            <person name="Kuo A."/>
            <person name="Sato A."/>
            <person name="Lyhne E.K."/>
            <person name="Kogle M.E."/>
            <person name="Wiebenga A."/>
            <person name="Kun R.S."/>
            <person name="Lubbers R.J."/>
            <person name="Makela M.R."/>
            <person name="Barry K."/>
            <person name="Chovatia M."/>
            <person name="Clum A."/>
            <person name="Daum C."/>
            <person name="Haridas S."/>
            <person name="He G."/>
            <person name="LaButti K."/>
            <person name="Lipzen A."/>
            <person name="Mondo S."/>
            <person name="Riley R."/>
            <person name="Salamov A."/>
            <person name="Simmons B.A."/>
            <person name="Magnuson J.K."/>
            <person name="Henrissat B."/>
            <person name="Mortensen U.H."/>
            <person name="Larsen T.O."/>
            <person name="Devries R.P."/>
            <person name="Grigoriev I.V."/>
            <person name="Machida M."/>
            <person name="Baker S.E."/>
            <person name="Andersen M.R."/>
        </authorList>
    </citation>
    <scope>NUCLEOTIDE SEQUENCE [LARGE SCALE GENOMIC DNA]</scope>
    <source>
        <strain evidence="1 2">IBT 29228</strain>
    </source>
</reference>
<name>A0A5N7BAT5_9EURO</name>